<dbReference type="InterPro" id="IPR022755">
    <property type="entry name" value="Znf_C2H2_jaz"/>
</dbReference>
<keyword evidence="3" id="KW-0862">Zinc</keyword>
<evidence type="ECO:0000256" key="4">
    <source>
        <dbReference type="PROSITE-ProRule" id="PRU00042"/>
    </source>
</evidence>
<dbReference type="EMBL" id="JATAAI010000009">
    <property type="protein sequence ID" value="KAK1743220.1"/>
    <property type="molecule type" value="Genomic_DNA"/>
</dbReference>
<feature type="compositionally biased region" description="Acidic residues" evidence="6">
    <location>
        <begin position="264"/>
        <end position="283"/>
    </location>
</feature>
<comment type="caution">
    <text evidence="8">The sequence shown here is derived from an EMBL/GenBank/DDBJ whole genome shotgun (WGS) entry which is preliminary data.</text>
</comment>
<protein>
    <recommendedName>
        <fullName evidence="7">C2H2-type domain-containing protein</fullName>
    </recommendedName>
</protein>
<reference evidence="8" key="1">
    <citation type="submission" date="2023-06" db="EMBL/GenBank/DDBJ databases">
        <title>Survivors Of The Sea: Transcriptome response of Skeletonema marinoi to long-term dormancy.</title>
        <authorList>
            <person name="Pinder M.I.M."/>
            <person name="Kourtchenko O."/>
            <person name="Robertson E.K."/>
            <person name="Larsson T."/>
            <person name="Maumus F."/>
            <person name="Osuna-Cruz C.M."/>
            <person name="Vancaester E."/>
            <person name="Stenow R."/>
            <person name="Vandepoele K."/>
            <person name="Ploug H."/>
            <person name="Bruchert V."/>
            <person name="Godhe A."/>
            <person name="Topel M."/>
        </authorList>
    </citation>
    <scope>NUCLEOTIDE SEQUENCE</scope>
    <source>
        <strain evidence="8">R05AC</strain>
    </source>
</reference>
<feature type="region of interest" description="Disordered" evidence="6">
    <location>
        <begin position="492"/>
        <end position="554"/>
    </location>
</feature>
<accession>A0AAD9DEW5</accession>
<feature type="compositionally biased region" description="Basic residues" evidence="6">
    <location>
        <begin position="8"/>
        <end position="20"/>
    </location>
</feature>
<sequence length="554" mass="62744">MPHCQKEKHNHQSHSKKEKQKKQAERLARKNALLKAKEDAEKEKMMKMMGGNNLTLKDGFGEYVVGCEEEMEYVAKFNMNKRSKKHLRMDIIKQQQKAEREEEERIKKEQENNYRLEQEKLNGPKEKEEEELGELKEEYLVYICQCCNKKFKTVQQFKNHIESKKHKDIARLYEEAGVIVTDIVLADDISDGYNSYDDDEDEGDEYEGEECNNFHEEKIQVGDVCTDEEDGEEEDEYEYEETKGSAFSAFGVFSDDSTSSSSSSDEDSDDTANLDEGGDEECCDVPSSTYNFEEDAAACVEDCVEEDCDDDDLDLLEDIIYQNRLQARFYPDDDDDDAGNETKPSAIALAPIAFDDEQYDPDNFDVDRLAAIQHRLQKRLADRGIQPSQIQPGCRSADAISMGKTLLQEVMEASTETMKAKLALYKQHKAEHQLLGREFKFAKGNSKALASQYSYRIDPSDNSRTRANVHHAGSHYHMAAARSMYYGRQKGLMARHSSQGSRLQASRMAAQETANKHSKGMAKVGKTSKKSTQKRRGEAGGSKKSGGAGTASEK</sequence>
<dbReference type="SUPFAM" id="SSF57667">
    <property type="entry name" value="beta-beta-alpha zinc fingers"/>
    <property type="match status" value="1"/>
</dbReference>
<feature type="domain" description="C2H2-type" evidence="7">
    <location>
        <begin position="142"/>
        <end position="166"/>
    </location>
</feature>
<feature type="region of interest" description="Disordered" evidence="6">
    <location>
        <begin position="254"/>
        <end position="287"/>
    </location>
</feature>
<evidence type="ECO:0000313" key="8">
    <source>
        <dbReference type="EMBL" id="KAK1743220.1"/>
    </source>
</evidence>
<evidence type="ECO:0000256" key="6">
    <source>
        <dbReference type="SAM" id="MobiDB-lite"/>
    </source>
</evidence>
<evidence type="ECO:0000256" key="3">
    <source>
        <dbReference type="ARBA" id="ARBA00022833"/>
    </source>
</evidence>
<proteinExistence type="predicted"/>
<name>A0AAD9DEW5_9STRA</name>
<evidence type="ECO:0000313" key="9">
    <source>
        <dbReference type="Proteomes" id="UP001224775"/>
    </source>
</evidence>
<dbReference type="AlphaFoldDB" id="A0AAD9DEW5"/>
<keyword evidence="1" id="KW-0479">Metal-binding</keyword>
<feature type="coiled-coil region" evidence="5">
    <location>
        <begin position="84"/>
        <end position="145"/>
    </location>
</feature>
<feature type="compositionally biased region" description="Basic residues" evidence="6">
    <location>
        <begin position="516"/>
        <end position="534"/>
    </location>
</feature>
<dbReference type="PROSITE" id="PS50157">
    <property type="entry name" value="ZINC_FINGER_C2H2_2"/>
    <property type="match status" value="1"/>
</dbReference>
<dbReference type="InterPro" id="IPR013087">
    <property type="entry name" value="Znf_C2H2_type"/>
</dbReference>
<dbReference type="InterPro" id="IPR036236">
    <property type="entry name" value="Znf_C2H2_sf"/>
</dbReference>
<dbReference type="GO" id="GO:0008270">
    <property type="term" value="F:zinc ion binding"/>
    <property type="evidence" value="ECO:0007669"/>
    <property type="project" value="UniProtKB-KW"/>
</dbReference>
<dbReference type="Gene3D" id="3.30.160.60">
    <property type="entry name" value="Classic Zinc Finger"/>
    <property type="match status" value="1"/>
</dbReference>
<keyword evidence="2 4" id="KW-0863">Zinc-finger</keyword>
<dbReference type="PROSITE" id="PS00028">
    <property type="entry name" value="ZINC_FINGER_C2H2_1"/>
    <property type="match status" value="1"/>
</dbReference>
<evidence type="ECO:0000259" key="7">
    <source>
        <dbReference type="PROSITE" id="PS50157"/>
    </source>
</evidence>
<dbReference type="Proteomes" id="UP001224775">
    <property type="component" value="Unassembled WGS sequence"/>
</dbReference>
<feature type="region of interest" description="Disordered" evidence="6">
    <location>
        <begin position="1"/>
        <end position="40"/>
    </location>
</feature>
<evidence type="ECO:0000256" key="2">
    <source>
        <dbReference type="ARBA" id="ARBA00022771"/>
    </source>
</evidence>
<feature type="compositionally biased region" description="Gly residues" evidence="6">
    <location>
        <begin position="539"/>
        <end position="554"/>
    </location>
</feature>
<feature type="compositionally biased region" description="Low complexity" evidence="6">
    <location>
        <begin position="254"/>
        <end position="263"/>
    </location>
</feature>
<keyword evidence="9" id="KW-1185">Reference proteome</keyword>
<evidence type="ECO:0000256" key="1">
    <source>
        <dbReference type="ARBA" id="ARBA00022723"/>
    </source>
</evidence>
<organism evidence="8 9">
    <name type="scientific">Skeletonema marinoi</name>
    <dbReference type="NCBI Taxonomy" id="267567"/>
    <lineage>
        <taxon>Eukaryota</taxon>
        <taxon>Sar</taxon>
        <taxon>Stramenopiles</taxon>
        <taxon>Ochrophyta</taxon>
        <taxon>Bacillariophyta</taxon>
        <taxon>Coscinodiscophyceae</taxon>
        <taxon>Thalassiosirophycidae</taxon>
        <taxon>Thalassiosirales</taxon>
        <taxon>Skeletonemataceae</taxon>
        <taxon>Skeletonema</taxon>
        <taxon>Skeletonema marinoi-dohrnii complex</taxon>
    </lineage>
</organism>
<evidence type="ECO:0000256" key="5">
    <source>
        <dbReference type="SAM" id="Coils"/>
    </source>
</evidence>
<dbReference type="Pfam" id="PF12171">
    <property type="entry name" value="zf-C2H2_jaz"/>
    <property type="match status" value="1"/>
</dbReference>
<gene>
    <name evidence="8" type="ORF">QTG54_005841</name>
</gene>
<keyword evidence="5" id="KW-0175">Coiled coil</keyword>